<protein>
    <submittedName>
        <fullName evidence="1">Uncharacterized protein</fullName>
    </submittedName>
</protein>
<gene>
    <name evidence="1" type="ORF">EV420DRAFT_1648882</name>
</gene>
<organism evidence="1 2">
    <name type="scientific">Armillaria tabescens</name>
    <name type="common">Ringless honey mushroom</name>
    <name type="synonym">Agaricus tabescens</name>
    <dbReference type="NCBI Taxonomy" id="1929756"/>
    <lineage>
        <taxon>Eukaryota</taxon>
        <taxon>Fungi</taxon>
        <taxon>Dikarya</taxon>
        <taxon>Basidiomycota</taxon>
        <taxon>Agaricomycotina</taxon>
        <taxon>Agaricomycetes</taxon>
        <taxon>Agaricomycetidae</taxon>
        <taxon>Agaricales</taxon>
        <taxon>Marasmiineae</taxon>
        <taxon>Physalacriaceae</taxon>
        <taxon>Desarmillaria</taxon>
    </lineage>
</organism>
<dbReference type="RefSeq" id="XP_060324978.1">
    <property type="nucleotide sequence ID" value="XM_060478226.1"/>
</dbReference>
<accession>A0AA39JPI1</accession>
<name>A0AA39JPI1_ARMTA</name>
<dbReference type="GeneID" id="85361774"/>
<reference evidence="1" key="1">
    <citation type="submission" date="2023-06" db="EMBL/GenBank/DDBJ databases">
        <authorList>
            <consortium name="Lawrence Berkeley National Laboratory"/>
            <person name="Ahrendt S."/>
            <person name="Sahu N."/>
            <person name="Indic B."/>
            <person name="Wong-Bajracharya J."/>
            <person name="Merenyi Z."/>
            <person name="Ke H.-M."/>
            <person name="Monk M."/>
            <person name="Kocsube S."/>
            <person name="Drula E."/>
            <person name="Lipzen A."/>
            <person name="Balint B."/>
            <person name="Henrissat B."/>
            <person name="Andreopoulos B."/>
            <person name="Martin F.M."/>
            <person name="Harder C.B."/>
            <person name="Rigling D."/>
            <person name="Ford K.L."/>
            <person name="Foster G.D."/>
            <person name="Pangilinan J."/>
            <person name="Papanicolaou A."/>
            <person name="Barry K."/>
            <person name="LaButti K."/>
            <person name="Viragh M."/>
            <person name="Koriabine M."/>
            <person name="Yan M."/>
            <person name="Riley R."/>
            <person name="Champramary S."/>
            <person name="Plett K.L."/>
            <person name="Tsai I.J."/>
            <person name="Slot J."/>
            <person name="Sipos G."/>
            <person name="Plett J."/>
            <person name="Nagy L.G."/>
            <person name="Grigoriev I.V."/>
        </authorList>
    </citation>
    <scope>NUCLEOTIDE SEQUENCE</scope>
    <source>
        <strain evidence="1">CCBAS 213</strain>
    </source>
</reference>
<dbReference type="Proteomes" id="UP001175211">
    <property type="component" value="Unassembled WGS sequence"/>
</dbReference>
<dbReference type="EMBL" id="JAUEPS010000055">
    <property type="protein sequence ID" value="KAK0444193.1"/>
    <property type="molecule type" value="Genomic_DNA"/>
</dbReference>
<evidence type="ECO:0000313" key="2">
    <source>
        <dbReference type="Proteomes" id="UP001175211"/>
    </source>
</evidence>
<comment type="caution">
    <text evidence="1">The sequence shown here is derived from an EMBL/GenBank/DDBJ whole genome shotgun (WGS) entry which is preliminary data.</text>
</comment>
<dbReference type="AlphaFoldDB" id="A0AA39JPI1"/>
<evidence type="ECO:0000313" key="1">
    <source>
        <dbReference type="EMBL" id="KAK0444193.1"/>
    </source>
</evidence>
<keyword evidence="2" id="KW-1185">Reference proteome</keyword>
<sequence length="124" mass="14064">MTYLDLEKNKPALDSDDDRSLVFLQTIILVTLLHELTHTLMNKIFSGHLDSFFKSGDILRDIVEHERSLFVGSVLCVEWLQFEAAGEQDSKYMFAASSNWGRASQCFGGGPENDAGFYRPERNL</sequence>
<proteinExistence type="predicted"/>